<keyword evidence="1" id="KW-0732">Signal</keyword>
<feature type="signal peptide" evidence="1">
    <location>
        <begin position="1"/>
        <end position="20"/>
    </location>
</feature>
<keyword evidence="3" id="KW-1185">Reference proteome</keyword>
<gene>
    <name evidence="2" type="ORF">C5O00_02815</name>
</gene>
<dbReference type="RefSeq" id="WP_105214757.1">
    <property type="nucleotide sequence ID" value="NZ_CP027062.1"/>
</dbReference>
<dbReference type="KEGG" id="aue:C5O00_02815"/>
<reference evidence="2 3" key="1">
    <citation type="submission" date="2018-02" db="EMBL/GenBank/DDBJ databases">
        <title>Genomic analysis of the strain RR4-38 isolated from a seawater recirculating aquaculture system.</title>
        <authorList>
            <person name="Kim Y.-S."/>
            <person name="Jang Y.H."/>
            <person name="Kim K.-H."/>
        </authorList>
    </citation>
    <scope>NUCLEOTIDE SEQUENCE [LARGE SCALE GENOMIC DNA]</scope>
    <source>
        <strain evidence="2 3">RR4-38</strain>
    </source>
</reference>
<dbReference type="EMBL" id="CP027062">
    <property type="protein sequence ID" value="AVI50157.1"/>
    <property type="molecule type" value="Genomic_DNA"/>
</dbReference>
<feature type="chain" id="PRO_5015577531" evidence="1">
    <location>
        <begin position="21"/>
        <end position="178"/>
    </location>
</feature>
<dbReference type="Proteomes" id="UP000238442">
    <property type="component" value="Chromosome"/>
</dbReference>
<evidence type="ECO:0000256" key="1">
    <source>
        <dbReference type="SAM" id="SignalP"/>
    </source>
</evidence>
<proteinExistence type="predicted"/>
<evidence type="ECO:0000313" key="3">
    <source>
        <dbReference type="Proteomes" id="UP000238442"/>
    </source>
</evidence>
<dbReference type="OrthoDB" id="1447968at2"/>
<organism evidence="2 3">
    <name type="scientific">Pukyongia salina</name>
    <dbReference type="NCBI Taxonomy" id="2094025"/>
    <lineage>
        <taxon>Bacteria</taxon>
        <taxon>Pseudomonadati</taxon>
        <taxon>Bacteroidota</taxon>
        <taxon>Flavobacteriia</taxon>
        <taxon>Flavobacteriales</taxon>
        <taxon>Flavobacteriaceae</taxon>
        <taxon>Pukyongia</taxon>
    </lineage>
</organism>
<name>A0A2S0HU04_9FLAO</name>
<accession>A0A2S0HU04</accession>
<protein>
    <submittedName>
        <fullName evidence="2">Uncharacterized protein</fullName>
    </submittedName>
</protein>
<evidence type="ECO:0000313" key="2">
    <source>
        <dbReference type="EMBL" id="AVI50157.1"/>
    </source>
</evidence>
<dbReference type="AlphaFoldDB" id="A0A2S0HU04"/>
<sequence length="178" mass="19764">MKIKPILYLIIIGVIASNCATTIPARDTVDPSFVFKITGDGLNENITPTFDFDNKALYLRRGAMYNVILTVTDRGGLQNASWELPGSHILRLLDRNGWFVANSGDPYRDKYEFTGFRDTPVNGATLTVRRMEAIGGPPSGEIVNYKFVFSGTDFHGNTIDKTLIIRITNEASRIGSRD</sequence>